<evidence type="ECO:0000256" key="1">
    <source>
        <dbReference type="SAM" id="Phobius"/>
    </source>
</evidence>
<gene>
    <name evidence="3" type="ORF">Ani05nite_76670</name>
</gene>
<organism evidence="3 4">
    <name type="scientific">Actinoplanes nipponensis</name>
    <dbReference type="NCBI Taxonomy" id="135950"/>
    <lineage>
        <taxon>Bacteria</taxon>
        <taxon>Bacillati</taxon>
        <taxon>Actinomycetota</taxon>
        <taxon>Actinomycetes</taxon>
        <taxon>Micromonosporales</taxon>
        <taxon>Micromonosporaceae</taxon>
        <taxon>Actinoplanes</taxon>
    </lineage>
</organism>
<feature type="transmembrane region" description="Helical" evidence="1">
    <location>
        <begin position="12"/>
        <end position="33"/>
    </location>
</feature>
<keyword evidence="4" id="KW-1185">Reference proteome</keyword>
<keyword evidence="1" id="KW-0472">Membrane</keyword>
<reference evidence="3" key="1">
    <citation type="submission" date="2021-01" db="EMBL/GenBank/DDBJ databases">
        <title>Whole genome shotgun sequence of Actinoplanes nipponensis NBRC 14063.</title>
        <authorList>
            <person name="Komaki H."/>
            <person name="Tamura T."/>
        </authorList>
    </citation>
    <scope>NUCLEOTIDE SEQUENCE</scope>
    <source>
        <strain evidence="3">NBRC 14063</strain>
    </source>
</reference>
<evidence type="ECO:0000313" key="4">
    <source>
        <dbReference type="Proteomes" id="UP000647172"/>
    </source>
</evidence>
<name>A0A919JNQ8_9ACTN</name>
<evidence type="ECO:0000313" key="3">
    <source>
        <dbReference type="EMBL" id="GIE54133.1"/>
    </source>
</evidence>
<evidence type="ECO:0000259" key="2">
    <source>
        <dbReference type="Pfam" id="PF09851"/>
    </source>
</evidence>
<dbReference type="Proteomes" id="UP000647172">
    <property type="component" value="Unassembled WGS sequence"/>
</dbReference>
<dbReference type="Pfam" id="PF09851">
    <property type="entry name" value="SHOCT"/>
    <property type="match status" value="1"/>
</dbReference>
<feature type="domain" description="SHOCT" evidence="2">
    <location>
        <begin position="48"/>
        <end position="71"/>
    </location>
</feature>
<dbReference type="RefSeq" id="WP_203776668.1">
    <property type="nucleotide sequence ID" value="NZ_BAAAYJ010000011.1"/>
</dbReference>
<protein>
    <recommendedName>
        <fullName evidence="2">SHOCT domain-containing protein</fullName>
    </recommendedName>
</protein>
<dbReference type="EMBL" id="BOMQ01000095">
    <property type="protein sequence ID" value="GIE54133.1"/>
    <property type="molecule type" value="Genomic_DNA"/>
</dbReference>
<accession>A0A919JNQ8</accession>
<sequence length="76" mass="8052">MMSSGNGLGAGWILIVLAVALTGLVLTAVVIAARDRGGAAEPPAGTERTLADRFARGEIDAEEYEQRLRTLRSGRR</sequence>
<comment type="caution">
    <text evidence="3">The sequence shown here is derived from an EMBL/GenBank/DDBJ whole genome shotgun (WGS) entry which is preliminary data.</text>
</comment>
<dbReference type="InterPro" id="IPR018649">
    <property type="entry name" value="SHOCT"/>
</dbReference>
<dbReference type="AlphaFoldDB" id="A0A919JNQ8"/>
<keyword evidence="1" id="KW-1133">Transmembrane helix</keyword>
<keyword evidence="1" id="KW-0812">Transmembrane</keyword>
<proteinExistence type="predicted"/>